<evidence type="ECO:0000313" key="18">
    <source>
        <dbReference type="Proteomes" id="UP000033558"/>
    </source>
</evidence>
<dbReference type="SUPFAM" id="SSF89028">
    <property type="entry name" value="Cobalamin adenosyltransferase-like"/>
    <property type="match status" value="1"/>
</dbReference>
<name>A0A0F4LV74_9LACO</name>
<comment type="caution">
    <text evidence="17">The sequence shown here is derived from an EMBL/GenBank/DDBJ whole genome shotgun (WGS) entry which is preliminary data.</text>
</comment>
<evidence type="ECO:0000256" key="15">
    <source>
        <dbReference type="RuleBase" id="RU366026"/>
    </source>
</evidence>
<keyword evidence="7 15" id="KW-0808">Transferase</keyword>
<evidence type="ECO:0000256" key="1">
    <source>
        <dbReference type="ARBA" id="ARBA00005121"/>
    </source>
</evidence>
<dbReference type="EC" id="2.5.1.17" evidence="4 15"/>
<dbReference type="GO" id="GO:0005524">
    <property type="term" value="F:ATP binding"/>
    <property type="evidence" value="ECO:0007669"/>
    <property type="project" value="UniProtKB-UniRule"/>
</dbReference>
<evidence type="ECO:0000259" key="16">
    <source>
        <dbReference type="Pfam" id="PF01923"/>
    </source>
</evidence>
<dbReference type="PANTHER" id="PTHR12213">
    <property type="entry name" value="CORRINOID ADENOSYLTRANSFERASE"/>
    <property type="match status" value="1"/>
</dbReference>
<dbReference type="Proteomes" id="UP000033558">
    <property type="component" value="Unassembled WGS sequence"/>
</dbReference>
<accession>A0A0F4LV74</accession>
<evidence type="ECO:0000256" key="12">
    <source>
        <dbReference type="ARBA" id="ARBA00033354"/>
    </source>
</evidence>
<dbReference type="FunFam" id="1.20.1200.10:FF:000001">
    <property type="entry name" value="Cob(I)yrinic acid a,c-diamide adenosyltransferase"/>
    <property type="match status" value="1"/>
</dbReference>
<evidence type="ECO:0000256" key="13">
    <source>
        <dbReference type="ARBA" id="ARBA00048555"/>
    </source>
</evidence>
<keyword evidence="18" id="KW-1185">Reference proteome</keyword>
<sequence>MKIYTKNGDHGQTKIIGNKTVSKSNVQVQAYGQVDELNSWVGFTSSLITAQTQILQSDLQEIQQILFDCSSDLARDTSGETPPYIFQSQFITWLEKKIDDYSPQVPAVKKFILPGGTQLAGALHVARTITRRTERTIVALQEVQPINTEVLVFINRLSDYFFIAARYANFLANQPDILYRHSKEVFRN</sequence>
<feature type="domain" description="Cobalamin adenosyltransferase-like" evidence="16">
    <location>
        <begin position="3"/>
        <end position="168"/>
    </location>
</feature>
<dbReference type="InterPro" id="IPR029499">
    <property type="entry name" value="PduO-typ"/>
</dbReference>
<evidence type="ECO:0000256" key="10">
    <source>
        <dbReference type="ARBA" id="ARBA00031529"/>
    </source>
</evidence>
<dbReference type="RefSeq" id="WP_046315897.1">
    <property type="nucleotide sequence ID" value="NZ_JAMBJK010000006.1"/>
</dbReference>
<keyword evidence="6 15" id="KW-0169">Cobalamin biosynthesis</keyword>
<dbReference type="OrthoDB" id="9778896at2"/>
<evidence type="ECO:0000256" key="3">
    <source>
        <dbReference type="ARBA" id="ARBA00011233"/>
    </source>
</evidence>
<evidence type="ECO:0000256" key="11">
    <source>
        <dbReference type="ARBA" id="ARBA00033334"/>
    </source>
</evidence>
<comment type="similarity">
    <text evidence="2 15">Belongs to the Cob(I)alamin adenosyltransferase family.</text>
</comment>
<evidence type="ECO:0000256" key="6">
    <source>
        <dbReference type="ARBA" id="ARBA00022573"/>
    </source>
</evidence>
<evidence type="ECO:0000256" key="7">
    <source>
        <dbReference type="ARBA" id="ARBA00022679"/>
    </source>
</evidence>
<evidence type="ECO:0000256" key="2">
    <source>
        <dbReference type="ARBA" id="ARBA00007487"/>
    </source>
</evidence>
<reference evidence="17 18" key="1">
    <citation type="submission" date="2015-01" db="EMBL/GenBank/DDBJ databases">
        <title>Comparative genomics of the lactic acid bacteria isolated from the honey bee gut.</title>
        <authorList>
            <person name="Ellegaard K.M."/>
            <person name="Tamarit D."/>
            <person name="Javelind E."/>
            <person name="Olofsson T."/>
            <person name="Andersson S.G."/>
            <person name="Vasquez A."/>
        </authorList>
    </citation>
    <scope>NUCLEOTIDE SEQUENCE [LARGE SCALE GENOMIC DNA]</scope>
    <source>
        <strain evidence="17 18">Bin4</strain>
    </source>
</reference>
<evidence type="ECO:0000256" key="4">
    <source>
        <dbReference type="ARBA" id="ARBA00012454"/>
    </source>
</evidence>
<evidence type="ECO:0000256" key="5">
    <source>
        <dbReference type="ARBA" id="ARBA00020963"/>
    </source>
</evidence>
<evidence type="ECO:0000256" key="8">
    <source>
        <dbReference type="ARBA" id="ARBA00022741"/>
    </source>
</evidence>
<evidence type="ECO:0000256" key="9">
    <source>
        <dbReference type="ARBA" id="ARBA00022840"/>
    </source>
</evidence>
<keyword evidence="9 15" id="KW-0067">ATP-binding</keyword>
<dbReference type="Pfam" id="PF01923">
    <property type="entry name" value="Cob_adeno_trans"/>
    <property type="match status" value="1"/>
</dbReference>
<proteinExistence type="inferred from homology"/>
<dbReference type="NCBIfam" id="TIGR00636">
    <property type="entry name" value="PduO_Nterm"/>
    <property type="match status" value="1"/>
</dbReference>
<protein>
    <recommendedName>
        <fullName evidence="5 15">Corrinoid adenosyltransferase</fullName>
        <ecNumber evidence="4 15">2.5.1.17</ecNumber>
    </recommendedName>
    <alternativeName>
        <fullName evidence="10 15">Cob(II)alamin adenosyltransferase</fullName>
    </alternativeName>
    <alternativeName>
        <fullName evidence="12 15">Cob(II)yrinic acid a,c-diamide adenosyltransferase</fullName>
    </alternativeName>
    <alternativeName>
        <fullName evidence="11 15">Cobinamide/cobalamin adenosyltransferase</fullName>
    </alternativeName>
</protein>
<dbReference type="PATRIC" id="fig|1218492.5.peg.603"/>
<dbReference type="PANTHER" id="PTHR12213:SF0">
    <property type="entry name" value="CORRINOID ADENOSYLTRANSFERASE MMAB"/>
    <property type="match status" value="1"/>
</dbReference>
<organism evidence="17 18">
    <name type="scientific">Bombilactobacillus mellifer</name>
    <dbReference type="NCBI Taxonomy" id="1218492"/>
    <lineage>
        <taxon>Bacteria</taxon>
        <taxon>Bacillati</taxon>
        <taxon>Bacillota</taxon>
        <taxon>Bacilli</taxon>
        <taxon>Lactobacillales</taxon>
        <taxon>Lactobacillaceae</taxon>
        <taxon>Bombilactobacillus</taxon>
    </lineage>
</organism>
<comment type="subunit">
    <text evidence="3">Homotrimer.</text>
</comment>
<dbReference type="AlphaFoldDB" id="A0A0F4LV74"/>
<dbReference type="GO" id="GO:0009236">
    <property type="term" value="P:cobalamin biosynthetic process"/>
    <property type="evidence" value="ECO:0007669"/>
    <property type="project" value="UniProtKB-UniRule"/>
</dbReference>
<dbReference type="STRING" id="1218492.JG30_04790"/>
<dbReference type="InterPro" id="IPR016030">
    <property type="entry name" value="CblAdoTrfase-like"/>
</dbReference>
<dbReference type="HOGENOM" id="CLU_083486_0_1_9"/>
<gene>
    <name evidence="17" type="ORF">JG30_04790</name>
</gene>
<keyword evidence="8 15" id="KW-0547">Nucleotide-binding</keyword>
<evidence type="ECO:0000256" key="14">
    <source>
        <dbReference type="ARBA" id="ARBA00048692"/>
    </source>
</evidence>
<comment type="pathway">
    <text evidence="1 15">Cofactor biosynthesis; adenosylcobalamin biosynthesis; adenosylcobalamin from cob(II)yrinate a,c-diamide: step 2/7.</text>
</comment>
<comment type="catalytic activity">
    <reaction evidence="13 15">
        <text>2 cob(II)yrinate a,c diamide + reduced [electron-transfer flavoprotein] + 2 ATP = 2 adenosylcob(III)yrinate a,c-diamide + 2 triphosphate + oxidized [electron-transfer flavoprotein] + 3 H(+)</text>
        <dbReference type="Rhea" id="RHEA:11528"/>
        <dbReference type="Rhea" id="RHEA-COMP:10685"/>
        <dbReference type="Rhea" id="RHEA-COMP:10686"/>
        <dbReference type="ChEBI" id="CHEBI:15378"/>
        <dbReference type="ChEBI" id="CHEBI:18036"/>
        <dbReference type="ChEBI" id="CHEBI:30616"/>
        <dbReference type="ChEBI" id="CHEBI:57692"/>
        <dbReference type="ChEBI" id="CHEBI:58307"/>
        <dbReference type="ChEBI" id="CHEBI:58503"/>
        <dbReference type="ChEBI" id="CHEBI:58537"/>
        <dbReference type="EC" id="2.5.1.17"/>
    </reaction>
</comment>
<dbReference type="EMBL" id="JXJQ01000006">
    <property type="protein sequence ID" value="KJY62278.1"/>
    <property type="molecule type" value="Genomic_DNA"/>
</dbReference>
<dbReference type="UniPathway" id="UPA00148">
    <property type="reaction ID" value="UER00233"/>
</dbReference>
<dbReference type="GO" id="GO:0008817">
    <property type="term" value="F:corrinoid adenosyltransferase activity"/>
    <property type="evidence" value="ECO:0007669"/>
    <property type="project" value="UniProtKB-UniRule"/>
</dbReference>
<dbReference type="Gene3D" id="1.20.1200.10">
    <property type="entry name" value="Cobalamin adenosyltransferase-like"/>
    <property type="match status" value="1"/>
</dbReference>
<evidence type="ECO:0000313" key="17">
    <source>
        <dbReference type="EMBL" id="KJY62278.1"/>
    </source>
</evidence>
<dbReference type="InterPro" id="IPR036451">
    <property type="entry name" value="CblAdoTrfase-like_sf"/>
</dbReference>
<comment type="catalytic activity">
    <reaction evidence="14 15">
        <text>2 cob(II)alamin + reduced [electron-transfer flavoprotein] + 2 ATP = 2 adenosylcob(III)alamin + 2 triphosphate + oxidized [electron-transfer flavoprotein] + 3 H(+)</text>
        <dbReference type="Rhea" id="RHEA:28671"/>
        <dbReference type="Rhea" id="RHEA-COMP:10685"/>
        <dbReference type="Rhea" id="RHEA-COMP:10686"/>
        <dbReference type="ChEBI" id="CHEBI:15378"/>
        <dbReference type="ChEBI" id="CHEBI:16304"/>
        <dbReference type="ChEBI" id="CHEBI:18036"/>
        <dbReference type="ChEBI" id="CHEBI:18408"/>
        <dbReference type="ChEBI" id="CHEBI:30616"/>
        <dbReference type="ChEBI" id="CHEBI:57692"/>
        <dbReference type="ChEBI" id="CHEBI:58307"/>
        <dbReference type="EC" id="2.5.1.17"/>
    </reaction>
</comment>